<evidence type="ECO:0000313" key="3">
    <source>
        <dbReference type="Proteomes" id="UP001597374"/>
    </source>
</evidence>
<accession>A0ABW5D0U5</accession>
<protein>
    <submittedName>
        <fullName evidence="2">Uncharacterized protein</fullName>
    </submittedName>
</protein>
<sequence length="69" mass="8173">MKNRTRLIIGLLVIWNVILTMYMFEIFERSSGTENKVRNIYNKATTISYDELTEPGSRWGFHGRDMDDQ</sequence>
<organism evidence="2 3">
    <name type="scientific">Pontibacter ruber</name>
    <dbReference type="NCBI Taxonomy" id="1343895"/>
    <lineage>
        <taxon>Bacteria</taxon>
        <taxon>Pseudomonadati</taxon>
        <taxon>Bacteroidota</taxon>
        <taxon>Cytophagia</taxon>
        <taxon>Cytophagales</taxon>
        <taxon>Hymenobacteraceae</taxon>
        <taxon>Pontibacter</taxon>
    </lineage>
</organism>
<proteinExistence type="predicted"/>
<name>A0ABW5D0U5_9BACT</name>
<keyword evidence="1" id="KW-1133">Transmembrane helix</keyword>
<comment type="caution">
    <text evidence="2">The sequence shown here is derived from an EMBL/GenBank/DDBJ whole genome shotgun (WGS) entry which is preliminary data.</text>
</comment>
<gene>
    <name evidence="2" type="ORF">ACFSKP_12790</name>
</gene>
<keyword evidence="3" id="KW-1185">Reference proteome</keyword>
<evidence type="ECO:0000313" key="2">
    <source>
        <dbReference type="EMBL" id="MFD2247139.1"/>
    </source>
</evidence>
<dbReference type="RefSeq" id="WP_250430075.1">
    <property type="nucleotide sequence ID" value="NZ_JALPRR010000003.1"/>
</dbReference>
<evidence type="ECO:0000256" key="1">
    <source>
        <dbReference type="SAM" id="Phobius"/>
    </source>
</evidence>
<dbReference type="Proteomes" id="UP001597374">
    <property type="component" value="Unassembled WGS sequence"/>
</dbReference>
<feature type="transmembrane region" description="Helical" evidence="1">
    <location>
        <begin position="7"/>
        <end position="24"/>
    </location>
</feature>
<keyword evidence="1" id="KW-0812">Transmembrane</keyword>
<keyword evidence="1" id="KW-0472">Membrane</keyword>
<dbReference type="EMBL" id="JBHUIM010000002">
    <property type="protein sequence ID" value="MFD2247139.1"/>
    <property type="molecule type" value="Genomic_DNA"/>
</dbReference>
<reference evidence="3" key="1">
    <citation type="journal article" date="2019" name="Int. J. Syst. Evol. Microbiol.">
        <title>The Global Catalogue of Microorganisms (GCM) 10K type strain sequencing project: providing services to taxonomists for standard genome sequencing and annotation.</title>
        <authorList>
            <consortium name="The Broad Institute Genomics Platform"/>
            <consortium name="The Broad Institute Genome Sequencing Center for Infectious Disease"/>
            <person name="Wu L."/>
            <person name="Ma J."/>
        </authorList>
    </citation>
    <scope>NUCLEOTIDE SEQUENCE [LARGE SCALE GENOMIC DNA]</scope>
    <source>
        <strain evidence="3">CGMCC 4.1782</strain>
    </source>
</reference>